<dbReference type="OrthoDB" id="9989964at2"/>
<feature type="transmembrane region" description="Helical" evidence="1">
    <location>
        <begin position="107"/>
        <end position="126"/>
    </location>
</feature>
<evidence type="ECO:0000313" key="4">
    <source>
        <dbReference type="Proteomes" id="UP000027986"/>
    </source>
</evidence>
<dbReference type="RefSeq" id="WP_038569880.1">
    <property type="nucleotide sequence ID" value="NZ_CP008889.1"/>
</dbReference>
<feature type="transmembrane region" description="Helical" evidence="1">
    <location>
        <begin position="63"/>
        <end position="87"/>
    </location>
</feature>
<keyword evidence="1" id="KW-0472">Membrane</keyword>
<dbReference type="GeneID" id="41842146"/>
<protein>
    <recommendedName>
        <fullName evidence="5">MFS transporter</fullName>
    </recommendedName>
</protein>
<evidence type="ECO:0000256" key="2">
    <source>
        <dbReference type="SAM" id="SignalP"/>
    </source>
</evidence>
<feature type="transmembrane region" description="Helical" evidence="1">
    <location>
        <begin position="37"/>
        <end position="56"/>
    </location>
</feature>
<keyword evidence="1" id="KW-1133">Transmembrane helix</keyword>
<keyword evidence="1" id="KW-0812">Transmembrane</keyword>
<dbReference type="KEGG" id="dni:HX89_14075"/>
<feature type="chain" id="PRO_5039134693" description="MFS transporter" evidence="2">
    <location>
        <begin position="31"/>
        <end position="185"/>
    </location>
</feature>
<name>A0A075JNX0_9MICO</name>
<dbReference type="Proteomes" id="UP000027986">
    <property type="component" value="Chromosome"/>
</dbReference>
<dbReference type="EMBL" id="CP008889">
    <property type="protein sequence ID" value="AIF41848.1"/>
    <property type="molecule type" value="Genomic_DNA"/>
</dbReference>
<accession>A0A075JNX0</accession>
<evidence type="ECO:0000313" key="3">
    <source>
        <dbReference type="EMBL" id="AIF41848.1"/>
    </source>
</evidence>
<keyword evidence="2" id="KW-0732">Signal</keyword>
<dbReference type="AlphaFoldDB" id="A0A075JNX0"/>
<evidence type="ECO:0000256" key="1">
    <source>
        <dbReference type="SAM" id="Phobius"/>
    </source>
</evidence>
<organism evidence="3 4">
    <name type="scientific">Dermacoccus nishinomiyaensis</name>
    <dbReference type="NCBI Taxonomy" id="1274"/>
    <lineage>
        <taxon>Bacteria</taxon>
        <taxon>Bacillati</taxon>
        <taxon>Actinomycetota</taxon>
        <taxon>Actinomycetes</taxon>
        <taxon>Micrococcales</taxon>
        <taxon>Dermacoccaceae</taxon>
        <taxon>Dermacoccus</taxon>
    </lineage>
</organism>
<evidence type="ECO:0008006" key="5">
    <source>
        <dbReference type="Google" id="ProtNLM"/>
    </source>
</evidence>
<proteinExistence type="predicted"/>
<keyword evidence="4" id="KW-1185">Reference proteome</keyword>
<reference evidence="3 4" key="1">
    <citation type="submission" date="2014-07" db="EMBL/GenBank/DDBJ databases">
        <title>Genome Sequencing of Dermacoccus nishinomiyaensis.</title>
        <authorList>
            <person name="Hong K.W."/>
            <person name="Chan K.G."/>
        </authorList>
    </citation>
    <scope>NUCLEOTIDE SEQUENCE [LARGE SCALE GENOMIC DNA]</scope>
    <source>
        <strain evidence="3 4">M25</strain>
    </source>
</reference>
<feature type="signal peptide" evidence="2">
    <location>
        <begin position="1"/>
        <end position="30"/>
    </location>
</feature>
<dbReference type="HOGENOM" id="CLU_1459056_0_0_11"/>
<gene>
    <name evidence="3" type="ORF">HX89_14075</name>
</gene>
<sequence>MELGQKQQVRWVRSLLVAALTACSAGAAHVAGGGHRAPVLLLICLTVIGTPIMHAVSTRRWSFAQLVGVMAVAQLALHAAMSTLMPASMTMPHHASAADVSADGTSATMAASHIGMTWLFAALLAYGEKALAWTIRVLVPQIQLAPFGEFPTARAAFDDIRAPRLVTLHAPRASRAPPVSFVLSH</sequence>